<protein>
    <submittedName>
        <fullName evidence="4">Oxidoreductase</fullName>
    </submittedName>
</protein>
<dbReference type="Pfam" id="PF00106">
    <property type="entry name" value="adh_short"/>
    <property type="match status" value="1"/>
</dbReference>
<name>A0AAU7Q5D0_9GAMM</name>
<evidence type="ECO:0000256" key="2">
    <source>
        <dbReference type="ARBA" id="ARBA00023002"/>
    </source>
</evidence>
<dbReference type="SUPFAM" id="SSF51735">
    <property type="entry name" value="NAD(P)-binding Rossmann-fold domains"/>
    <property type="match status" value="1"/>
</dbReference>
<keyword evidence="2" id="KW-0560">Oxidoreductase</keyword>
<comment type="similarity">
    <text evidence="1 3">Belongs to the short-chain dehydrogenases/reductases (SDR) family.</text>
</comment>
<reference evidence="4" key="1">
    <citation type="submission" date="2024-06" db="EMBL/GenBank/DDBJ databases">
        <authorList>
            <person name="Coelho C."/>
            <person name="Bento M."/>
            <person name="Garcia E."/>
            <person name="Camelo A."/>
            <person name="Brandao I."/>
            <person name="Espirito Santo C."/>
            <person name="Trovao J."/>
            <person name="Verissimo A."/>
            <person name="Costa J."/>
            <person name="Tiago I."/>
        </authorList>
    </citation>
    <scope>NUCLEOTIDE SEQUENCE</scope>
    <source>
        <strain evidence="4">KWT182</strain>
    </source>
</reference>
<evidence type="ECO:0000256" key="1">
    <source>
        <dbReference type="ARBA" id="ARBA00006484"/>
    </source>
</evidence>
<dbReference type="NCBIfam" id="NF004824">
    <property type="entry name" value="PRK06180.1"/>
    <property type="match status" value="1"/>
</dbReference>
<accession>A0AAU7Q5D0</accession>
<dbReference type="PRINTS" id="PR00080">
    <property type="entry name" value="SDRFAMILY"/>
</dbReference>
<dbReference type="EMBL" id="CP157947">
    <property type="protein sequence ID" value="XBS68253.1"/>
    <property type="molecule type" value="Genomic_DNA"/>
</dbReference>
<dbReference type="InterPro" id="IPR036291">
    <property type="entry name" value="NAD(P)-bd_dom_sf"/>
</dbReference>
<dbReference type="Gene3D" id="3.40.50.720">
    <property type="entry name" value="NAD(P)-binding Rossmann-like Domain"/>
    <property type="match status" value="1"/>
</dbReference>
<organism evidence="4">
    <name type="scientific">Acerihabitans sp. KWT182</name>
    <dbReference type="NCBI Taxonomy" id="3157919"/>
    <lineage>
        <taxon>Bacteria</taxon>
        <taxon>Pseudomonadati</taxon>
        <taxon>Pseudomonadota</taxon>
        <taxon>Gammaproteobacteria</taxon>
        <taxon>Enterobacterales</taxon>
        <taxon>Pectobacteriaceae</taxon>
        <taxon>Acerihabitans</taxon>
    </lineage>
</organism>
<dbReference type="InterPro" id="IPR002347">
    <property type="entry name" value="SDR_fam"/>
</dbReference>
<gene>
    <name evidence="4" type="ORF">ABK905_15835</name>
</gene>
<dbReference type="InterPro" id="IPR051911">
    <property type="entry name" value="SDR_oxidoreductase"/>
</dbReference>
<dbReference type="InterPro" id="IPR020904">
    <property type="entry name" value="Sc_DH/Rdtase_CS"/>
</dbReference>
<dbReference type="CDD" id="cd05374">
    <property type="entry name" value="17beta-HSD-like_SDR_c"/>
    <property type="match status" value="1"/>
</dbReference>
<dbReference type="GO" id="GO:0016491">
    <property type="term" value="F:oxidoreductase activity"/>
    <property type="evidence" value="ECO:0007669"/>
    <property type="project" value="UniProtKB-KW"/>
</dbReference>
<evidence type="ECO:0000256" key="3">
    <source>
        <dbReference type="RuleBase" id="RU000363"/>
    </source>
</evidence>
<sequence length="271" mass="28814">MSKNIFITGVSSGLGRAMAEAALARGHRVIGTLRQGDQLAAFERNAPGRAIGRLLDVTDISKIETLVTSIEAEYGAIDVLINNAGYGLRGVVEELALDALRQQFEVNVFAPVALIQAVLPGMRKRRQGHIINISSMGGVVAFPGLGAYNSSKFAILGIGDALAKEVAPLGIHVTTVEPGVFRSDWGGRSLAQSDHVIPDYHWVFDAKRAPAFNWGDPAALAAVVMDVIDADVPPLHLLVGPTAVRLVREKLAALSAEIDRWEPLSQANGEG</sequence>
<dbReference type="PROSITE" id="PS00061">
    <property type="entry name" value="ADH_SHORT"/>
    <property type="match status" value="1"/>
</dbReference>
<dbReference type="PANTHER" id="PTHR43976:SF16">
    <property type="entry name" value="SHORT-CHAIN DEHYDROGENASE_REDUCTASE FAMILY PROTEIN"/>
    <property type="match status" value="1"/>
</dbReference>
<proteinExistence type="inferred from homology"/>
<dbReference type="PRINTS" id="PR00081">
    <property type="entry name" value="GDHRDH"/>
</dbReference>
<dbReference type="AlphaFoldDB" id="A0AAU7Q5D0"/>
<dbReference type="PANTHER" id="PTHR43976">
    <property type="entry name" value="SHORT CHAIN DEHYDROGENASE"/>
    <property type="match status" value="1"/>
</dbReference>
<evidence type="ECO:0000313" key="4">
    <source>
        <dbReference type="EMBL" id="XBS68253.1"/>
    </source>
</evidence>